<name>A0AA88DNS0_FICCA</name>
<comment type="caution">
    <text evidence="1">The sequence shown here is derived from an EMBL/GenBank/DDBJ whole genome shotgun (WGS) entry which is preliminary data.</text>
</comment>
<accession>A0AA88DNS0</accession>
<evidence type="ECO:0000313" key="2">
    <source>
        <dbReference type="Proteomes" id="UP001187192"/>
    </source>
</evidence>
<keyword evidence="2" id="KW-1185">Reference proteome</keyword>
<proteinExistence type="predicted"/>
<dbReference type="Proteomes" id="UP001187192">
    <property type="component" value="Unassembled WGS sequence"/>
</dbReference>
<organism evidence="1 2">
    <name type="scientific">Ficus carica</name>
    <name type="common">Common fig</name>
    <dbReference type="NCBI Taxonomy" id="3494"/>
    <lineage>
        <taxon>Eukaryota</taxon>
        <taxon>Viridiplantae</taxon>
        <taxon>Streptophyta</taxon>
        <taxon>Embryophyta</taxon>
        <taxon>Tracheophyta</taxon>
        <taxon>Spermatophyta</taxon>
        <taxon>Magnoliopsida</taxon>
        <taxon>eudicotyledons</taxon>
        <taxon>Gunneridae</taxon>
        <taxon>Pentapetalae</taxon>
        <taxon>rosids</taxon>
        <taxon>fabids</taxon>
        <taxon>Rosales</taxon>
        <taxon>Moraceae</taxon>
        <taxon>Ficeae</taxon>
        <taxon>Ficus</taxon>
    </lineage>
</organism>
<reference evidence="1" key="1">
    <citation type="submission" date="2023-07" db="EMBL/GenBank/DDBJ databases">
        <title>draft genome sequence of fig (Ficus carica).</title>
        <authorList>
            <person name="Takahashi T."/>
            <person name="Nishimura K."/>
        </authorList>
    </citation>
    <scope>NUCLEOTIDE SEQUENCE</scope>
</reference>
<dbReference type="AlphaFoldDB" id="A0AA88DNS0"/>
<sequence length="91" mass="10203">MGYRMITKWASIWAFSRLKQSTKKAIRGCDNVGVEGNSGKLVGEVLESSDIGAMGGATEAIVIWRDHWRTTSRAEPSSFDHWSDVREEIIM</sequence>
<dbReference type="EMBL" id="BTGU01000081">
    <property type="protein sequence ID" value="GMN58772.1"/>
    <property type="molecule type" value="Genomic_DNA"/>
</dbReference>
<evidence type="ECO:0000313" key="1">
    <source>
        <dbReference type="EMBL" id="GMN58772.1"/>
    </source>
</evidence>
<protein>
    <submittedName>
        <fullName evidence="1">Uncharacterized protein</fullName>
    </submittedName>
</protein>
<gene>
    <name evidence="1" type="ORF">TIFTF001_027870</name>
</gene>